<evidence type="ECO:0000256" key="2">
    <source>
        <dbReference type="ARBA" id="ARBA00022448"/>
    </source>
</evidence>
<comment type="caution">
    <text evidence="9">The sequence shown here is derived from an EMBL/GenBank/DDBJ whole genome shotgun (WGS) entry which is preliminary data.</text>
</comment>
<dbReference type="STRING" id="554083.BKD30_12845"/>
<dbReference type="InterPro" id="IPR035906">
    <property type="entry name" value="MetI-like_sf"/>
</dbReference>
<dbReference type="InterPro" id="IPR000515">
    <property type="entry name" value="MetI-like"/>
</dbReference>
<keyword evidence="10" id="KW-1185">Reference proteome</keyword>
<dbReference type="Pfam" id="PF00528">
    <property type="entry name" value="BPD_transp_1"/>
    <property type="match status" value="1"/>
</dbReference>
<sequence>MFPYILRRLFAAVLILLGASFLVYLLMAYFGGDPLAELRASNSPTREAQMNAVKQQLQLDVPPVLRYFLWLGGAVKCVLPSACDLGANIKGQEVTGLLGSAAGNTLQFVTVAFLLAIVIGVTVGIVTALRQYSGLDYTVTFVTFLFFSLPVFWVAVLLKEFGAIGFNNFLASPTISVTTTVVLAVLMGVLWYLIIPGSWKRRLIAFVVAAVATAAILTVLVVTDWFANPGIGPVMIALCAFGLAIGFTALVAGLRNRRALIAALITAAIGVVSYFVVQPILNANGNLPTVLMLGAAAIVIALVIGWFAGGYDRAQNMRAAVLTAFVTSGLVLIDRFMQSWPAYYNSPLVHGRPVATIGSQTPNLNGDFWFTGLDKYTHLLLPTIALILISLASYTRFSRASMLEVMNQDYVRTARAKGVNERSVVVRHAFRNALIPLATVVAADLGALIGGAVITERVFSFTGMGTLFIDGILRSDPNPVMAVFIIVGITTVLFNLLADIAYSLLDPRVRLT</sequence>
<feature type="transmembrane region" description="Helical" evidence="7">
    <location>
        <begin position="287"/>
        <end position="307"/>
    </location>
</feature>
<evidence type="ECO:0000256" key="3">
    <source>
        <dbReference type="ARBA" id="ARBA00022475"/>
    </source>
</evidence>
<dbReference type="GO" id="GO:0005886">
    <property type="term" value="C:plasma membrane"/>
    <property type="evidence" value="ECO:0007669"/>
    <property type="project" value="UniProtKB-SubCell"/>
</dbReference>
<dbReference type="PROSITE" id="PS50928">
    <property type="entry name" value="ABC_TM1"/>
    <property type="match status" value="1"/>
</dbReference>
<evidence type="ECO:0000256" key="4">
    <source>
        <dbReference type="ARBA" id="ARBA00022692"/>
    </source>
</evidence>
<feature type="transmembrane region" description="Helical" evidence="7">
    <location>
        <begin position="433"/>
        <end position="454"/>
    </location>
</feature>
<keyword evidence="3" id="KW-1003">Cell membrane</keyword>
<keyword evidence="2 7" id="KW-0813">Transport</keyword>
<feature type="transmembrane region" description="Helical" evidence="7">
    <location>
        <begin position="234"/>
        <end position="252"/>
    </location>
</feature>
<gene>
    <name evidence="9" type="ORF">BKD30_12845</name>
</gene>
<protein>
    <submittedName>
        <fullName evidence="9">ABC transporter permease</fullName>
    </submittedName>
</protein>
<feature type="transmembrane region" description="Helical" evidence="7">
    <location>
        <begin position="203"/>
        <end position="222"/>
    </location>
</feature>
<evidence type="ECO:0000256" key="6">
    <source>
        <dbReference type="ARBA" id="ARBA00023136"/>
    </source>
</evidence>
<organism evidence="9 10">
    <name type="scientific">Tersicoccus phoenicis</name>
    <dbReference type="NCBI Taxonomy" id="554083"/>
    <lineage>
        <taxon>Bacteria</taxon>
        <taxon>Bacillati</taxon>
        <taxon>Actinomycetota</taxon>
        <taxon>Actinomycetes</taxon>
        <taxon>Micrococcales</taxon>
        <taxon>Micrococcaceae</taxon>
        <taxon>Tersicoccus</taxon>
    </lineage>
</organism>
<dbReference type="SUPFAM" id="SSF161098">
    <property type="entry name" value="MetI-like"/>
    <property type="match status" value="1"/>
</dbReference>
<feature type="transmembrane region" description="Helical" evidence="7">
    <location>
        <begin position="480"/>
        <end position="505"/>
    </location>
</feature>
<feature type="domain" description="ABC transmembrane type-1" evidence="8">
    <location>
        <begin position="102"/>
        <end position="498"/>
    </location>
</feature>
<evidence type="ECO:0000256" key="1">
    <source>
        <dbReference type="ARBA" id="ARBA00004651"/>
    </source>
</evidence>
<evidence type="ECO:0000256" key="7">
    <source>
        <dbReference type="RuleBase" id="RU363032"/>
    </source>
</evidence>
<keyword evidence="4 7" id="KW-0812">Transmembrane</keyword>
<feature type="transmembrane region" description="Helical" evidence="7">
    <location>
        <begin position="170"/>
        <end position="194"/>
    </location>
</feature>
<keyword evidence="5 7" id="KW-1133">Transmembrane helix</keyword>
<proteinExistence type="inferred from homology"/>
<feature type="transmembrane region" description="Helical" evidence="7">
    <location>
        <begin position="379"/>
        <end position="397"/>
    </location>
</feature>
<dbReference type="PANTHER" id="PTHR30465:SF0">
    <property type="entry name" value="OLIGOPEPTIDE TRANSPORT SYSTEM PERMEASE PROTEIN APPB"/>
    <property type="match status" value="1"/>
</dbReference>
<dbReference type="GO" id="GO:0055085">
    <property type="term" value="P:transmembrane transport"/>
    <property type="evidence" value="ECO:0007669"/>
    <property type="project" value="InterPro"/>
</dbReference>
<name>A0A1R1L794_9MICC</name>
<dbReference type="PANTHER" id="PTHR30465">
    <property type="entry name" value="INNER MEMBRANE ABC TRANSPORTER"/>
    <property type="match status" value="1"/>
</dbReference>
<reference evidence="9 10" key="1">
    <citation type="submission" date="2016-12" db="EMBL/GenBank/DDBJ databases">
        <title>Draft genome of Tersicoccus phoenicis 1P05MA.</title>
        <authorList>
            <person name="Nakajima Y."/>
            <person name="Yoshizawa S."/>
            <person name="Nakamura K."/>
            <person name="Ogura Y."/>
            <person name="Hayashi T."/>
            <person name="Kogure K."/>
        </authorList>
    </citation>
    <scope>NUCLEOTIDE SEQUENCE [LARGE SCALE GENOMIC DNA]</scope>
    <source>
        <strain evidence="9 10">1p05MA</strain>
    </source>
</reference>
<feature type="transmembrane region" description="Helical" evidence="7">
    <location>
        <begin position="259"/>
        <end position="281"/>
    </location>
</feature>
<feature type="transmembrane region" description="Helical" evidence="7">
    <location>
        <begin position="319"/>
        <end position="337"/>
    </location>
</feature>
<feature type="transmembrane region" description="Helical" evidence="7">
    <location>
        <begin position="141"/>
        <end position="158"/>
    </location>
</feature>
<comment type="similarity">
    <text evidence="7">Belongs to the binding-protein-dependent transport system permease family.</text>
</comment>
<dbReference type="CDD" id="cd06261">
    <property type="entry name" value="TM_PBP2"/>
    <property type="match status" value="1"/>
</dbReference>
<feature type="transmembrane region" description="Helical" evidence="7">
    <location>
        <begin position="106"/>
        <end position="129"/>
    </location>
</feature>
<evidence type="ECO:0000259" key="8">
    <source>
        <dbReference type="PROSITE" id="PS50928"/>
    </source>
</evidence>
<dbReference type="EMBL" id="MRDE01000075">
    <property type="protein sequence ID" value="OMH23408.1"/>
    <property type="molecule type" value="Genomic_DNA"/>
</dbReference>
<evidence type="ECO:0000313" key="10">
    <source>
        <dbReference type="Proteomes" id="UP000187085"/>
    </source>
</evidence>
<evidence type="ECO:0000256" key="5">
    <source>
        <dbReference type="ARBA" id="ARBA00022989"/>
    </source>
</evidence>
<dbReference type="Gene3D" id="1.10.3720.10">
    <property type="entry name" value="MetI-like"/>
    <property type="match status" value="1"/>
</dbReference>
<feature type="transmembrane region" description="Helical" evidence="7">
    <location>
        <begin position="9"/>
        <end position="30"/>
    </location>
</feature>
<dbReference type="Proteomes" id="UP000187085">
    <property type="component" value="Unassembled WGS sequence"/>
</dbReference>
<dbReference type="OrthoDB" id="147639at2"/>
<keyword evidence="6 7" id="KW-0472">Membrane</keyword>
<dbReference type="RefSeq" id="WP_076705212.1">
    <property type="nucleotide sequence ID" value="NZ_MRDE01000075.1"/>
</dbReference>
<evidence type="ECO:0000313" key="9">
    <source>
        <dbReference type="EMBL" id="OMH23408.1"/>
    </source>
</evidence>
<comment type="subcellular location">
    <subcellularLocation>
        <location evidence="1 7">Cell membrane</location>
        <topology evidence="1 7">Multi-pass membrane protein</topology>
    </subcellularLocation>
</comment>
<dbReference type="AlphaFoldDB" id="A0A1R1L794"/>
<accession>A0A1R1L794</accession>